<dbReference type="Pfam" id="PF01126">
    <property type="entry name" value="Heme_oxygenase"/>
    <property type="match status" value="1"/>
</dbReference>
<dbReference type="PANTHER" id="PTHR35703:SF1">
    <property type="entry name" value="INACTIVE HEME OXYGENASE 2, CHLOROPLASTIC-RELATED"/>
    <property type="match status" value="1"/>
</dbReference>
<keyword evidence="4" id="KW-0602">Photosynthesis</keyword>
<comment type="similarity">
    <text evidence="2">Belongs to the heme oxygenase family.</text>
</comment>
<name>A0AA88RMW9_9ASTE</name>
<dbReference type="GO" id="GO:0009507">
    <property type="term" value="C:chloroplast"/>
    <property type="evidence" value="ECO:0007669"/>
    <property type="project" value="UniProtKB-SubCell"/>
</dbReference>
<evidence type="ECO:0008006" key="10">
    <source>
        <dbReference type="Google" id="ProtNLM"/>
    </source>
</evidence>
<sequence length="354" mass="40467">MVATVLNLSSAATLGSLMQFPPISRPSRSNFQFCTIPSTKHKIHSNHTIQSRVLNKPFCYSDYAPTTTPPPESDPPAANNTPPPIRRRRRRYRKQYPGEKNGITEEMRFVAMKLRNNNAKKGSKKENESDISDEENDDEGVDESDESVSLGEEEDGGGCGEIWQPSMAGFVKYLVDSKHVFETVERIVDESSDVSYAYFRNTGLERSAGLSKDLEWFREQNIEIPECSSPGVTYVSYLEKIAETSPPLFLCHFYNIYFSHIAGGQVIAKQVHHRLSPRFSGPFFFFSLVSRRLLEGRELEFYNWEGDTSELLRGVREKLNMIGEHWTRDEKNKCLRDATKSFRFLGQIVRLIIL</sequence>
<keyword evidence="6" id="KW-0809">Transit peptide</keyword>
<gene>
    <name evidence="8" type="ORF">RJ640_020295</name>
</gene>
<feature type="compositionally biased region" description="Basic residues" evidence="7">
    <location>
        <begin position="85"/>
        <end position="94"/>
    </location>
</feature>
<feature type="compositionally biased region" description="Acidic residues" evidence="7">
    <location>
        <begin position="129"/>
        <end position="156"/>
    </location>
</feature>
<keyword evidence="5" id="KW-0934">Plastid</keyword>
<feature type="region of interest" description="Disordered" evidence="7">
    <location>
        <begin position="62"/>
        <end position="159"/>
    </location>
</feature>
<evidence type="ECO:0000256" key="5">
    <source>
        <dbReference type="ARBA" id="ARBA00022640"/>
    </source>
</evidence>
<dbReference type="InterPro" id="IPR016053">
    <property type="entry name" value="Haem_Oase-like"/>
</dbReference>
<evidence type="ECO:0000256" key="3">
    <source>
        <dbReference type="ARBA" id="ARBA00022528"/>
    </source>
</evidence>
<accession>A0AA88RMW9</accession>
<dbReference type="InterPro" id="IPR002051">
    <property type="entry name" value="Haem_Oase"/>
</dbReference>
<proteinExistence type="inferred from homology"/>
<dbReference type="EMBL" id="JAVXUO010000422">
    <property type="protein sequence ID" value="KAK2992302.1"/>
    <property type="molecule type" value="Genomic_DNA"/>
</dbReference>
<dbReference type="GO" id="GO:0010024">
    <property type="term" value="P:phytochromobilin biosynthetic process"/>
    <property type="evidence" value="ECO:0007669"/>
    <property type="project" value="TreeGrafter"/>
</dbReference>
<comment type="caution">
    <text evidence="8">The sequence shown here is derived from an EMBL/GenBank/DDBJ whole genome shotgun (WGS) entry which is preliminary data.</text>
</comment>
<dbReference type="InterPro" id="IPR016951">
    <property type="entry name" value="Haem_Oase_decyc_pln"/>
</dbReference>
<dbReference type="Proteomes" id="UP001187471">
    <property type="component" value="Unassembled WGS sequence"/>
</dbReference>
<organism evidence="8 9">
    <name type="scientific">Escallonia rubra</name>
    <dbReference type="NCBI Taxonomy" id="112253"/>
    <lineage>
        <taxon>Eukaryota</taxon>
        <taxon>Viridiplantae</taxon>
        <taxon>Streptophyta</taxon>
        <taxon>Embryophyta</taxon>
        <taxon>Tracheophyta</taxon>
        <taxon>Spermatophyta</taxon>
        <taxon>Magnoliopsida</taxon>
        <taxon>eudicotyledons</taxon>
        <taxon>Gunneridae</taxon>
        <taxon>Pentapetalae</taxon>
        <taxon>asterids</taxon>
        <taxon>campanulids</taxon>
        <taxon>Escalloniales</taxon>
        <taxon>Escalloniaceae</taxon>
        <taxon>Escallonia</taxon>
    </lineage>
</organism>
<evidence type="ECO:0000256" key="6">
    <source>
        <dbReference type="ARBA" id="ARBA00022946"/>
    </source>
</evidence>
<evidence type="ECO:0000256" key="2">
    <source>
        <dbReference type="ARBA" id="ARBA00006134"/>
    </source>
</evidence>
<dbReference type="Gene3D" id="1.20.910.10">
    <property type="entry name" value="Heme oxygenase-like"/>
    <property type="match status" value="1"/>
</dbReference>
<dbReference type="GO" id="GO:0015979">
    <property type="term" value="P:photosynthesis"/>
    <property type="evidence" value="ECO:0007669"/>
    <property type="project" value="UniProtKB-KW"/>
</dbReference>
<evidence type="ECO:0000313" key="9">
    <source>
        <dbReference type="Proteomes" id="UP001187471"/>
    </source>
</evidence>
<reference evidence="8" key="1">
    <citation type="submission" date="2022-12" db="EMBL/GenBank/DDBJ databases">
        <title>Draft genome assemblies for two species of Escallonia (Escalloniales).</title>
        <authorList>
            <person name="Chanderbali A."/>
            <person name="Dervinis C."/>
            <person name="Anghel I."/>
            <person name="Soltis D."/>
            <person name="Soltis P."/>
            <person name="Zapata F."/>
        </authorList>
    </citation>
    <scope>NUCLEOTIDE SEQUENCE</scope>
    <source>
        <strain evidence="8">UCBG92.1500</strain>
        <tissue evidence="8">Leaf</tissue>
    </source>
</reference>
<dbReference type="SUPFAM" id="SSF48613">
    <property type="entry name" value="Heme oxygenase-like"/>
    <property type="match status" value="1"/>
</dbReference>
<keyword evidence="3" id="KW-0150">Chloroplast</keyword>
<evidence type="ECO:0000256" key="1">
    <source>
        <dbReference type="ARBA" id="ARBA00004229"/>
    </source>
</evidence>
<evidence type="ECO:0000313" key="8">
    <source>
        <dbReference type="EMBL" id="KAK2992302.1"/>
    </source>
</evidence>
<dbReference type="PANTHER" id="PTHR35703">
    <property type="entry name" value="HEME OXYGENASE 1, CHLOROPLASTIC-RELATED"/>
    <property type="match status" value="1"/>
</dbReference>
<evidence type="ECO:0000256" key="7">
    <source>
        <dbReference type="SAM" id="MobiDB-lite"/>
    </source>
</evidence>
<dbReference type="GO" id="GO:0004392">
    <property type="term" value="F:heme oxygenase (decyclizing) activity"/>
    <property type="evidence" value="ECO:0007669"/>
    <property type="project" value="InterPro"/>
</dbReference>
<protein>
    <recommendedName>
        <fullName evidence="10">Heme oxygenase 2</fullName>
    </recommendedName>
</protein>
<dbReference type="GO" id="GO:0006788">
    <property type="term" value="P:heme oxidation"/>
    <property type="evidence" value="ECO:0007669"/>
    <property type="project" value="InterPro"/>
</dbReference>
<comment type="subcellular location">
    <subcellularLocation>
        <location evidence="1">Plastid</location>
        <location evidence="1">Chloroplast</location>
    </subcellularLocation>
</comment>
<keyword evidence="9" id="KW-1185">Reference proteome</keyword>
<dbReference type="CDD" id="cd19165">
    <property type="entry name" value="HemeO"/>
    <property type="match status" value="1"/>
</dbReference>
<dbReference type="InterPro" id="IPR016084">
    <property type="entry name" value="Haem_Oase-like_multi-hlx"/>
</dbReference>
<evidence type="ECO:0000256" key="4">
    <source>
        <dbReference type="ARBA" id="ARBA00022531"/>
    </source>
</evidence>
<dbReference type="AlphaFoldDB" id="A0AA88RMW9"/>